<feature type="repeat" description="WD" evidence="3">
    <location>
        <begin position="1047"/>
        <end position="1080"/>
    </location>
</feature>
<dbReference type="PROSITE" id="PS00678">
    <property type="entry name" value="WD_REPEATS_1"/>
    <property type="match status" value="2"/>
</dbReference>
<feature type="domain" description="NACHT" evidence="4">
    <location>
        <begin position="329"/>
        <end position="475"/>
    </location>
</feature>
<evidence type="ECO:0000313" key="6">
    <source>
        <dbReference type="Proteomes" id="UP001338125"/>
    </source>
</evidence>
<dbReference type="InterPro" id="IPR015943">
    <property type="entry name" value="WD40/YVTN_repeat-like_dom_sf"/>
</dbReference>
<sequence>MAPDTGPDEINIETSVHPNLPEQLWDEAYDGLKTEEPKLMQLYETILSNKLHTYNFDPAQEPNENNIAPTGDKRREQLLGLIEAGRGLIERERNVKDGIEQAMGVVVSMKEIISSTVQTLPQAALPWSLVCLGIEIIQSPLKQQKTNDEGIRYVTKRMHWYWGLANDVLKEPESTNGDEMPGTQPILRSRLVELYKELLLFQIKSVCSYYRNRGLVFLRDVVKLDDWAGSVDNIRKLEADFRQDHGDHINRQKTDMSQQMIGLLEKLVSFQLTRMEEKDTQCLRDLRITDPRKDKNRIEEAKGGLLQDSYNWIIHTEEYKEWLSNEEIRLLWIKGDPGKGKTMLLCGIINELEKSVPFPNILAYSFCQGTDQKLNNAIAILRGIIYMLVCQQPSLISHLEKEYKNVGSRSLFEDANAWFTLCGIFTDMLQDPAVENSCLIIDALDECETDRKKLLDFIVKSMSDSPHVKWIVSSRNWIDIENKLRPSSNIVSLHLEQGSHALTVSTSVGLYIRNRISRLNVIEGDQSLQDRICDQMLQKSNGTFLWVALVFKELTDSEDSSYDTDTELLESFLNEMPTGLPSLYSRMMSQIDGLAKNDPPRCRTVLSVMALAYQPIRLSELPTLANFTGKLSKTEELEKLVQKCGSFLTIRGDTIYFIHQSAKEFLIIQKPQLLFHNGFGIIHRDIFHRSMEAMSTGGKLRHNMYSLPYPGVEMDEVSTPNPDPLAEVRYSCIYWLRHFCDGFSDDVQALQRSDSNDIEKIYDFFSQHFLQWLEALSLLRNMQTGIVSFQSVLALLNEKLHGYRHLDFFQDAMRFIFHNRYIVEIAPLQVYISALIFSPSKSIVRLHFNEELSWIDTLPEVDEHWSACLYTLLDNKHTEAIEFSGDSRLLASLSSYDGIKIWDTATGELLHTLTCHPDIEPPEDMDDMYNMKGVAFVGNSKLLVSDLSHGAIETRDAESGDILSRMEIDMGWCNKPPSNDPKPPLVKFGSLVLKDVATGEEVRKVICSILCFNNSISDVDHWALILDAHAEDIEVIREAGRVLLHKIEHRDENIVTIAFSPDFTLMASSYTDKVVRVWDIALRNESKIIRTETLITYLAFSRDSAVLAGVSEDGTIQLWNMKEEKGVLQPHHLRGHTGNIKCVTSSRDSNLWASASYDGTVKIWSTAYSGTSTRRNRTVDCRHTFVFSEDARSMAGLTFGVVKTQDTETGRVVRELKNREFSLAHDIALSNDAKLLAAASKVWRNGRYRLGVEVWSLDTEERLHIFPCGSYARKIRLAFSKDSKILALAHSSYDDLDESVISHVRLWNTDTGKRIQGFTIQSYIRRIIFNDFLYIVTEDIGCYRLVRLGAGEKYSDPESQYLFPADQVDTGFWLHSELSWITWNEKKMIWLPNDFRRHGVASSQSRVELWGVSGVQ</sequence>
<dbReference type="Pfam" id="PF17100">
    <property type="entry name" value="NACHT_N"/>
    <property type="match status" value="1"/>
</dbReference>
<dbReference type="Gene3D" id="3.40.50.300">
    <property type="entry name" value="P-loop containing nucleotide triphosphate hydrolases"/>
    <property type="match status" value="1"/>
</dbReference>
<dbReference type="PROSITE" id="PS50837">
    <property type="entry name" value="NACHT"/>
    <property type="match status" value="1"/>
</dbReference>
<name>A0ABR0SYH3_9HYPO</name>
<dbReference type="InterPro" id="IPR056884">
    <property type="entry name" value="NPHP3-like_N"/>
</dbReference>
<dbReference type="SUPFAM" id="SSF50998">
    <property type="entry name" value="Quinoprotein alcohol dehydrogenase-like"/>
    <property type="match status" value="1"/>
</dbReference>
<evidence type="ECO:0000313" key="5">
    <source>
        <dbReference type="EMBL" id="KAK5996815.1"/>
    </source>
</evidence>
<comment type="caution">
    <text evidence="5">The sequence shown here is derived from an EMBL/GenBank/DDBJ whole genome shotgun (WGS) entry which is preliminary data.</text>
</comment>
<dbReference type="Pfam" id="PF24883">
    <property type="entry name" value="NPHP3_N"/>
    <property type="match status" value="1"/>
</dbReference>
<dbReference type="InterPro" id="IPR007111">
    <property type="entry name" value="NACHT_NTPase"/>
</dbReference>
<dbReference type="PANTHER" id="PTHR10039">
    <property type="entry name" value="AMELOGENIN"/>
    <property type="match status" value="1"/>
</dbReference>
<dbReference type="Pfam" id="PF00400">
    <property type="entry name" value="WD40"/>
    <property type="match status" value="3"/>
</dbReference>
<feature type="repeat" description="WD" evidence="3">
    <location>
        <begin position="1095"/>
        <end position="1129"/>
    </location>
</feature>
<reference evidence="5 6" key="1">
    <citation type="submission" date="2024-01" db="EMBL/GenBank/DDBJ databases">
        <title>Complete genome of Cladobotryum mycophilum ATHUM6906.</title>
        <authorList>
            <person name="Christinaki A.C."/>
            <person name="Myridakis A.I."/>
            <person name="Kouvelis V.N."/>
        </authorList>
    </citation>
    <scope>NUCLEOTIDE SEQUENCE [LARGE SCALE GENOMIC DNA]</scope>
    <source>
        <strain evidence="5 6">ATHUM6906</strain>
    </source>
</reference>
<dbReference type="InterPro" id="IPR019775">
    <property type="entry name" value="WD40_repeat_CS"/>
</dbReference>
<proteinExistence type="predicted"/>
<keyword evidence="1 3" id="KW-0853">WD repeat</keyword>
<evidence type="ECO:0000256" key="2">
    <source>
        <dbReference type="ARBA" id="ARBA00022737"/>
    </source>
</evidence>
<dbReference type="Gene3D" id="2.130.10.10">
    <property type="entry name" value="YVTN repeat-like/Quinoprotein amine dehydrogenase"/>
    <property type="match status" value="3"/>
</dbReference>
<evidence type="ECO:0000256" key="1">
    <source>
        <dbReference type="ARBA" id="ARBA00022574"/>
    </source>
</evidence>
<dbReference type="EMBL" id="JAVFKD010000002">
    <property type="protein sequence ID" value="KAK5996815.1"/>
    <property type="molecule type" value="Genomic_DNA"/>
</dbReference>
<dbReference type="Proteomes" id="UP001338125">
    <property type="component" value="Unassembled WGS sequence"/>
</dbReference>
<organism evidence="5 6">
    <name type="scientific">Cladobotryum mycophilum</name>
    <dbReference type="NCBI Taxonomy" id="491253"/>
    <lineage>
        <taxon>Eukaryota</taxon>
        <taxon>Fungi</taxon>
        <taxon>Dikarya</taxon>
        <taxon>Ascomycota</taxon>
        <taxon>Pezizomycotina</taxon>
        <taxon>Sordariomycetes</taxon>
        <taxon>Hypocreomycetidae</taxon>
        <taxon>Hypocreales</taxon>
        <taxon>Hypocreaceae</taxon>
        <taxon>Cladobotryum</taxon>
    </lineage>
</organism>
<dbReference type="InterPro" id="IPR027417">
    <property type="entry name" value="P-loop_NTPase"/>
</dbReference>
<dbReference type="PANTHER" id="PTHR10039:SF14">
    <property type="entry name" value="NACHT DOMAIN-CONTAINING PROTEIN"/>
    <property type="match status" value="1"/>
</dbReference>
<dbReference type="SUPFAM" id="SSF52540">
    <property type="entry name" value="P-loop containing nucleoside triphosphate hydrolases"/>
    <property type="match status" value="1"/>
</dbReference>
<feature type="repeat" description="WD" evidence="3">
    <location>
        <begin position="1133"/>
        <end position="1165"/>
    </location>
</feature>
<protein>
    <submittedName>
        <fullName evidence="5">Vegetative incompatibility protein HET-E-1</fullName>
    </submittedName>
</protein>
<dbReference type="InterPro" id="IPR001680">
    <property type="entry name" value="WD40_rpt"/>
</dbReference>
<evidence type="ECO:0000256" key="3">
    <source>
        <dbReference type="PROSITE-ProRule" id="PRU00221"/>
    </source>
</evidence>
<dbReference type="InterPro" id="IPR031359">
    <property type="entry name" value="NACHT_N"/>
</dbReference>
<keyword evidence="6" id="KW-1185">Reference proteome</keyword>
<dbReference type="InterPro" id="IPR011047">
    <property type="entry name" value="Quinoprotein_ADH-like_sf"/>
</dbReference>
<keyword evidence="2" id="KW-0677">Repeat</keyword>
<dbReference type="PROSITE" id="PS50294">
    <property type="entry name" value="WD_REPEATS_REGION"/>
    <property type="match status" value="2"/>
</dbReference>
<dbReference type="SMART" id="SM00320">
    <property type="entry name" value="WD40"/>
    <property type="match status" value="4"/>
</dbReference>
<evidence type="ECO:0000259" key="4">
    <source>
        <dbReference type="PROSITE" id="PS50837"/>
    </source>
</evidence>
<gene>
    <name evidence="5" type="ORF">PT974_02159</name>
</gene>
<dbReference type="PROSITE" id="PS50082">
    <property type="entry name" value="WD_REPEATS_2"/>
    <property type="match status" value="4"/>
</dbReference>
<feature type="repeat" description="WD" evidence="3">
    <location>
        <begin position="880"/>
        <end position="912"/>
    </location>
</feature>
<accession>A0ABR0SYH3</accession>